<comment type="caution">
    <text evidence="1">The sequence shown here is derived from an EMBL/GenBank/DDBJ whole genome shotgun (WGS) entry which is preliminary data.</text>
</comment>
<sequence length="86" mass="10146">MYESLRKDRTTVNVQGAIQNRVLYHMEDGPESEARNEAFKNVDWEDPESEFQFGWGNLGYLKRLMGFDTVADAKRCFEEWIGRPLR</sequence>
<protein>
    <submittedName>
        <fullName evidence="1">Uncharacterized protein</fullName>
    </submittedName>
</protein>
<dbReference type="OrthoDB" id="1878542at2759"/>
<keyword evidence="2" id="KW-1185">Reference proteome</keyword>
<organism evidence="1 2">
    <name type="scientific">Aspergillus sclerotialis</name>
    <dbReference type="NCBI Taxonomy" id="2070753"/>
    <lineage>
        <taxon>Eukaryota</taxon>
        <taxon>Fungi</taxon>
        <taxon>Dikarya</taxon>
        <taxon>Ascomycota</taxon>
        <taxon>Pezizomycotina</taxon>
        <taxon>Eurotiomycetes</taxon>
        <taxon>Eurotiomycetidae</taxon>
        <taxon>Eurotiales</taxon>
        <taxon>Aspergillaceae</taxon>
        <taxon>Aspergillus</taxon>
        <taxon>Aspergillus subgen. Polypaecilum</taxon>
    </lineage>
</organism>
<dbReference type="Proteomes" id="UP000266188">
    <property type="component" value="Unassembled WGS sequence"/>
</dbReference>
<proteinExistence type="predicted"/>
<accession>A0A3A2ZDM0</accession>
<name>A0A3A2ZDM0_9EURO</name>
<dbReference type="STRING" id="2070753.A0A3A2ZDM0"/>
<gene>
    <name evidence="1" type="ORF">PHISCL_06424</name>
</gene>
<dbReference type="AlphaFoldDB" id="A0A3A2ZDM0"/>
<evidence type="ECO:0000313" key="1">
    <source>
        <dbReference type="EMBL" id="RJE21242.1"/>
    </source>
</evidence>
<evidence type="ECO:0000313" key="2">
    <source>
        <dbReference type="Proteomes" id="UP000266188"/>
    </source>
</evidence>
<reference evidence="2" key="1">
    <citation type="submission" date="2017-02" db="EMBL/GenBank/DDBJ databases">
        <authorList>
            <person name="Tafer H."/>
            <person name="Lopandic K."/>
        </authorList>
    </citation>
    <scope>NUCLEOTIDE SEQUENCE [LARGE SCALE GENOMIC DNA]</scope>
    <source>
        <strain evidence="2">CBS 366.77</strain>
    </source>
</reference>
<dbReference type="EMBL" id="MVGC01000242">
    <property type="protein sequence ID" value="RJE21242.1"/>
    <property type="molecule type" value="Genomic_DNA"/>
</dbReference>